<organism evidence="1 2">
    <name type="scientific">Brucella anthropi</name>
    <name type="common">Ochrobactrum anthropi</name>
    <dbReference type="NCBI Taxonomy" id="529"/>
    <lineage>
        <taxon>Bacteria</taxon>
        <taxon>Pseudomonadati</taxon>
        <taxon>Pseudomonadota</taxon>
        <taxon>Alphaproteobacteria</taxon>
        <taxon>Hyphomicrobiales</taxon>
        <taxon>Brucellaceae</taxon>
        <taxon>Brucella/Ochrobactrum group</taxon>
        <taxon>Brucella</taxon>
    </lineage>
</organism>
<dbReference type="Proteomes" id="UP000481876">
    <property type="component" value="Unassembled WGS sequence"/>
</dbReference>
<evidence type="ECO:0000313" key="1">
    <source>
        <dbReference type="EMBL" id="KAB2766788.1"/>
    </source>
</evidence>
<dbReference type="SUPFAM" id="SSF46955">
    <property type="entry name" value="Putative DNA-binding domain"/>
    <property type="match status" value="1"/>
</dbReference>
<comment type="caution">
    <text evidence="1">The sequence shown here is derived from an EMBL/GenBank/DDBJ whole genome shotgun (WGS) entry which is preliminary data.</text>
</comment>
<gene>
    <name evidence="1" type="ORF">F9L04_16070</name>
</gene>
<evidence type="ECO:0000313" key="2">
    <source>
        <dbReference type="Proteomes" id="UP000481876"/>
    </source>
</evidence>
<proteinExistence type="predicted"/>
<dbReference type="EMBL" id="WBWS01000016">
    <property type="protein sequence ID" value="KAB2766788.1"/>
    <property type="molecule type" value="Genomic_DNA"/>
</dbReference>
<accession>A0A6L3Z2Y9</accession>
<dbReference type="InterPro" id="IPR009061">
    <property type="entry name" value="DNA-bd_dom_put_sf"/>
</dbReference>
<name>A0A6L3Z2Y9_BRUAN</name>
<sequence>MGKNVRVLEAAEYLCLSKSSLDKMRCYGGGPKYYELGRAIIYNTDDLDAWRNERAVFGMNAANQNSVAKQVA</sequence>
<dbReference type="RefSeq" id="WP_151663886.1">
    <property type="nucleotide sequence ID" value="NZ_WBWS01000016.1"/>
</dbReference>
<dbReference type="AlphaFoldDB" id="A0A6L3Z2Y9"/>
<reference evidence="1 2" key="1">
    <citation type="submission" date="2019-09" db="EMBL/GenBank/DDBJ databases">
        <title>Taxonomic organization of the family Brucellaceae based on a phylogenomic approach.</title>
        <authorList>
            <person name="Leclercq S."/>
            <person name="Cloeckaert A."/>
            <person name="Zygmunt M.S."/>
        </authorList>
    </citation>
    <scope>NUCLEOTIDE SEQUENCE [LARGE SCALE GENOMIC DNA]</scope>
    <source>
        <strain evidence="1 2">LMG 3313</strain>
    </source>
</reference>
<protein>
    <submittedName>
        <fullName evidence="1">Helix-turn-helix domain-containing protein</fullName>
    </submittedName>
</protein>